<dbReference type="Proteomes" id="UP000183832">
    <property type="component" value="Unassembled WGS sequence"/>
</dbReference>
<sequence length="105" mass="12206">MKILLFIIIFAVIICNISVSGSECPLCENGYSWDSTCTCSSERIRDNCGGLNKYCITCDVPNYCCCHPLTKDLVWGKYKLVFDKCNHERNKENEEKERKYKKNYN</sequence>
<dbReference type="AlphaFoldDB" id="A0A1J1IJ27"/>
<evidence type="ECO:0000313" key="3">
    <source>
        <dbReference type="Proteomes" id="UP000183832"/>
    </source>
</evidence>
<dbReference type="EMBL" id="CVRI01000052">
    <property type="protein sequence ID" value="CRK99770.1"/>
    <property type="molecule type" value="Genomic_DNA"/>
</dbReference>
<evidence type="ECO:0000313" key="2">
    <source>
        <dbReference type="EMBL" id="CRK99770.1"/>
    </source>
</evidence>
<feature type="chain" id="PRO_5012949852" evidence="1">
    <location>
        <begin position="22"/>
        <end position="105"/>
    </location>
</feature>
<protein>
    <submittedName>
        <fullName evidence="2">CLUMA_CG013056, isoform A</fullName>
    </submittedName>
</protein>
<reference evidence="2 3" key="1">
    <citation type="submission" date="2015-04" db="EMBL/GenBank/DDBJ databases">
        <authorList>
            <person name="Syromyatnikov M.Y."/>
            <person name="Popov V.N."/>
        </authorList>
    </citation>
    <scope>NUCLEOTIDE SEQUENCE [LARGE SCALE GENOMIC DNA]</scope>
</reference>
<proteinExistence type="predicted"/>
<gene>
    <name evidence="2" type="ORF">CLUMA_CG013056</name>
</gene>
<evidence type="ECO:0000256" key="1">
    <source>
        <dbReference type="SAM" id="SignalP"/>
    </source>
</evidence>
<keyword evidence="3" id="KW-1185">Reference proteome</keyword>
<feature type="signal peptide" evidence="1">
    <location>
        <begin position="1"/>
        <end position="21"/>
    </location>
</feature>
<name>A0A1J1IJ27_9DIPT</name>
<accession>A0A1J1IJ27</accession>
<keyword evidence="1" id="KW-0732">Signal</keyword>
<organism evidence="2 3">
    <name type="scientific">Clunio marinus</name>
    <dbReference type="NCBI Taxonomy" id="568069"/>
    <lineage>
        <taxon>Eukaryota</taxon>
        <taxon>Metazoa</taxon>
        <taxon>Ecdysozoa</taxon>
        <taxon>Arthropoda</taxon>
        <taxon>Hexapoda</taxon>
        <taxon>Insecta</taxon>
        <taxon>Pterygota</taxon>
        <taxon>Neoptera</taxon>
        <taxon>Endopterygota</taxon>
        <taxon>Diptera</taxon>
        <taxon>Nematocera</taxon>
        <taxon>Chironomoidea</taxon>
        <taxon>Chironomidae</taxon>
        <taxon>Clunio</taxon>
    </lineage>
</organism>